<dbReference type="PANTHER" id="PTHR42913">
    <property type="entry name" value="APOPTOSIS-INDUCING FACTOR 1"/>
    <property type="match status" value="1"/>
</dbReference>
<dbReference type="InterPro" id="IPR036188">
    <property type="entry name" value="FAD/NAD-bd_sf"/>
</dbReference>
<dbReference type="Gene3D" id="3.50.50.100">
    <property type="match status" value="1"/>
</dbReference>
<evidence type="ECO:0000256" key="4">
    <source>
        <dbReference type="ARBA" id="ARBA00022719"/>
    </source>
</evidence>
<evidence type="ECO:0000313" key="11">
    <source>
        <dbReference type="Proteomes" id="UP001295423"/>
    </source>
</evidence>
<evidence type="ECO:0000313" key="10">
    <source>
        <dbReference type="EMBL" id="CAJ1936345.1"/>
    </source>
</evidence>
<sequence>MFWTPNEGLLVRAWYPASTQRAQPRNKRVIAQNQPLFMASPNPKNDESPALKDTKRKRLVVVGGGIGGLSSAYDANHLLRGEVDIVVVSERESFQFTPSNPWIATHQRKPQDISLSLTKILPRHNIEFINSAVTQLNPKRQQLALSNGDKMEYDFLIIATGPRLAFEEIPGTGPGKYTASVCTTPHACEAAEAVDSLTKAPGPVVIGAVQGASCFGPAYEFALLLHHELGKRGGAKLQEQCPIQFVTSEPYVGHLGLKGAGESQKILENIFIKKGIEWFTNCKVDKVTKESVSIEYLEDVGDGKHSKHSKTIKSKFNMLIPAFRGMEIWKSVPGLTDAEGMIQVNDYQQSVKYPNIFAVGIAAHMDSIEATPVPTGVPKTGYMIESMGTATVKNIQAIIKHQQKHGAEDQYPELHTKALLNGVCITDFGNEGAIFLTLPQLPPRRTDITIDGKVATLAKIAFEKYFLHKIESGDTDPYYEKYMLHLIGVDRTQNI</sequence>
<proteinExistence type="predicted"/>
<reference evidence="10" key="1">
    <citation type="submission" date="2023-08" db="EMBL/GenBank/DDBJ databases">
        <authorList>
            <person name="Audoor S."/>
            <person name="Bilcke G."/>
        </authorList>
    </citation>
    <scope>NUCLEOTIDE SEQUENCE</scope>
</reference>
<dbReference type="Proteomes" id="UP001295423">
    <property type="component" value="Unassembled WGS sequence"/>
</dbReference>
<comment type="caution">
    <text evidence="10">The sequence shown here is derived from an EMBL/GenBank/DDBJ whole genome shotgun (WGS) entry which is preliminary data.</text>
</comment>
<accession>A0AAD2CJU3</accession>
<name>A0AAD2CJU3_9STRA</name>
<dbReference type="SUPFAM" id="SSF51905">
    <property type="entry name" value="FAD/NAD(P)-binding domain"/>
    <property type="match status" value="1"/>
</dbReference>
<organism evidence="10 11">
    <name type="scientific">Cylindrotheca closterium</name>
    <dbReference type="NCBI Taxonomy" id="2856"/>
    <lineage>
        <taxon>Eukaryota</taxon>
        <taxon>Sar</taxon>
        <taxon>Stramenopiles</taxon>
        <taxon>Ochrophyta</taxon>
        <taxon>Bacillariophyta</taxon>
        <taxon>Bacillariophyceae</taxon>
        <taxon>Bacillariophycidae</taxon>
        <taxon>Bacillariales</taxon>
        <taxon>Bacillariaceae</taxon>
        <taxon>Cylindrotheca</taxon>
    </lineage>
</organism>
<keyword evidence="6" id="KW-0274">FAD</keyword>
<dbReference type="GO" id="GO:0019646">
    <property type="term" value="P:aerobic electron transport chain"/>
    <property type="evidence" value="ECO:0007669"/>
    <property type="project" value="TreeGrafter"/>
</dbReference>
<dbReference type="InterPro" id="IPR051169">
    <property type="entry name" value="NADH-Q_oxidoreductase"/>
</dbReference>
<keyword evidence="3" id="KW-0285">Flavoprotein</keyword>
<dbReference type="InterPro" id="IPR023753">
    <property type="entry name" value="FAD/NAD-binding_dom"/>
</dbReference>
<comment type="cofactor">
    <cofactor evidence="1">
        <name>FAD</name>
        <dbReference type="ChEBI" id="CHEBI:57692"/>
    </cofactor>
</comment>
<comment type="subcellular location">
    <subcellularLocation>
        <location evidence="2">Membrane</location>
        <topology evidence="2">Peripheral membrane protein</topology>
    </subcellularLocation>
</comment>
<dbReference type="GO" id="GO:0003955">
    <property type="term" value="F:NAD(P)H dehydrogenase (quinone) activity"/>
    <property type="evidence" value="ECO:0007669"/>
    <property type="project" value="TreeGrafter"/>
</dbReference>
<evidence type="ECO:0000256" key="3">
    <source>
        <dbReference type="ARBA" id="ARBA00022630"/>
    </source>
</evidence>
<keyword evidence="5" id="KW-0547">Nucleotide-binding</keyword>
<protein>
    <recommendedName>
        <fullName evidence="9">FAD/NAD(P)-binding domain-containing protein</fullName>
    </recommendedName>
</protein>
<dbReference type="Pfam" id="PF07992">
    <property type="entry name" value="Pyr_redox_2"/>
    <property type="match status" value="1"/>
</dbReference>
<feature type="domain" description="FAD/NAD(P)-binding" evidence="9">
    <location>
        <begin position="58"/>
        <end position="363"/>
    </location>
</feature>
<keyword evidence="4" id="KW-0874">Quinone</keyword>
<dbReference type="EMBL" id="CAKOGP040000557">
    <property type="protein sequence ID" value="CAJ1936345.1"/>
    <property type="molecule type" value="Genomic_DNA"/>
</dbReference>
<evidence type="ECO:0000256" key="8">
    <source>
        <dbReference type="ARBA" id="ARBA00023136"/>
    </source>
</evidence>
<dbReference type="PANTHER" id="PTHR42913:SF6">
    <property type="entry name" value="SULFIDE-QUINONE REDUCTASE"/>
    <property type="match status" value="1"/>
</dbReference>
<evidence type="ECO:0000256" key="7">
    <source>
        <dbReference type="ARBA" id="ARBA00023002"/>
    </source>
</evidence>
<gene>
    <name evidence="10" type="ORF">CYCCA115_LOCUS5145</name>
</gene>
<evidence type="ECO:0000256" key="5">
    <source>
        <dbReference type="ARBA" id="ARBA00022741"/>
    </source>
</evidence>
<keyword evidence="11" id="KW-1185">Reference proteome</keyword>
<dbReference type="PRINTS" id="PR00368">
    <property type="entry name" value="FADPNR"/>
</dbReference>
<keyword evidence="7" id="KW-0560">Oxidoreductase</keyword>
<dbReference type="AlphaFoldDB" id="A0AAD2CJU3"/>
<evidence type="ECO:0000256" key="1">
    <source>
        <dbReference type="ARBA" id="ARBA00001974"/>
    </source>
</evidence>
<dbReference type="FunFam" id="3.50.50.100:FF:000017">
    <property type="entry name" value="Sulfide-quinone reductase"/>
    <property type="match status" value="1"/>
</dbReference>
<evidence type="ECO:0000256" key="2">
    <source>
        <dbReference type="ARBA" id="ARBA00004170"/>
    </source>
</evidence>
<evidence type="ECO:0000259" key="9">
    <source>
        <dbReference type="Pfam" id="PF07992"/>
    </source>
</evidence>
<evidence type="ECO:0000256" key="6">
    <source>
        <dbReference type="ARBA" id="ARBA00022827"/>
    </source>
</evidence>
<keyword evidence="8" id="KW-0472">Membrane</keyword>
<dbReference type="GO" id="GO:0000166">
    <property type="term" value="F:nucleotide binding"/>
    <property type="evidence" value="ECO:0007669"/>
    <property type="project" value="UniProtKB-KW"/>
</dbReference>
<dbReference type="GO" id="GO:0016020">
    <property type="term" value="C:membrane"/>
    <property type="evidence" value="ECO:0007669"/>
    <property type="project" value="UniProtKB-SubCell"/>
</dbReference>
<dbReference type="GO" id="GO:0048038">
    <property type="term" value="F:quinone binding"/>
    <property type="evidence" value="ECO:0007669"/>
    <property type="project" value="UniProtKB-KW"/>
</dbReference>